<keyword evidence="1" id="KW-0812">Transmembrane</keyword>
<proteinExistence type="predicted"/>
<dbReference type="Proteomes" id="UP000255528">
    <property type="component" value="Unassembled WGS sequence"/>
</dbReference>
<accession>A0A381KN96</accession>
<keyword evidence="1" id="KW-1133">Transmembrane helix</keyword>
<name>A0A381KN96_9ENTR</name>
<gene>
    <name evidence="2" type="ORF">NCTC12119_04797</name>
</gene>
<dbReference type="AlphaFoldDB" id="A0A381KN96"/>
<feature type="transmembrane region" description="Helical" evidence="1">
    <location>
        <begin position="49"/>
        <end position="68"/>
    </location>
</feature>
<keyword evidence="1" id="KW-0472">Membrane</keyword>
<sequence>MKKLFLLEWKLCESRSWILWISLWALASFMLLCASILTGRLLSTTVLPFGWMCVWGLPVLLFSIKVQVHELGDKLRHRLYIFALPVMSWQTAVPSGFWSVEVLNGRYSLYRNAPGKNPVHLLWRPKAMPVFLKPVALVGEEICR</sequence>
<protein>
    <submittedName>
        <fullName evidence="2">Uncharacterized protein</fullName>
    </submittedName>
</protein>
<evidence type="ECO:0000256" key="1">
    <source>
        <dbReference type="SAM" id="Phobius"/>
    </source>
</evidence>
<organism evidence="2 3">
    <name type="scientific">Buttiauxella agrestis</name>
    <dbReference type="NCBI Taxonomy" id="82977"/>
    <lineage>
        <taxon>Bacteria</taxon>
        <taxon>Pseudomonadati</taxon>
        <taxon>Pseudomonadota</taxon>
        <taxon>Gammaproteobacteria</taxon>
        <taxon>Enterobacterales</taxon>
        <taxon>Enterobacteriaceae</taxon>
        <taxon>Buttiauxella</taxon>
    </lineage>
</organism>
<evidence type="ECO:0000313" key="3">
    <source>
        <dbReference type="Proteomes" id="UP000255528"/>
    </source>
</evidence>
<dbReference type="EMBL" id="UIGI01000002">
    <property type="protein sequence ID" value="SUY92768.1"/>
    <property type="molecule type" value="Genomic_DNA"/>
</dbReference>
<evidence type="ECO:0000313" key="2">
    <source>
        <dbReference type="EMBL" id="SUY92768.1"/>
    </source>
</evidence>
<reference evidence="2 3" key="1">
    <citation type="submission" date="2018-06" db="EMBL/GenBank/DDBJ databases">
        <authorList>
            <consortium name="Pathogen Informatics"/>
            <person name="Doyle S."/>
        </authorList>
    </citation>
    <scope>NUCLEOTIDE SEQUENCE [LARGE SCALE GENOMIC DNA]</scope>
    <source>
        <strain evidence="2 3">NCTC12119</strain>
    </source>
</reference>
<feature type="transmembrane region" description="Helical" evidence="1">
    <location>
        <begin position="16"/>
        <end position="37"/>
    </location>
</feature>